<sequence>MAAGAEGAGWADLDVDTDMLEQLARRSERLVRNLDSALSGVRGEGAGAVATSAGLTSLSRLERVSRSWEARLGAVRQECVTMGEALGTAAGMLVATEDGIRGAIGAAEARMPGSGGD</sequence>
<dbReference type="EMBL" id="JAVREN010000053">
    <property type="protein sequence ID" value="MDT0310031.1"/>
    <property type="molecule type" value="Genomic_DNA"/>
</dbReference>
<dbReference type="Proteomes" id="UP001183388">
    <property type="component" value="Unassembled WGS sequence"/>
</dbReference>
<accession>A0ABU2LEU7</accession>
<dbReference type="RefSeq" id="WP_311633004.1">
    <property type="nucleotide sequence ID" value="NZ_JAVREN010000053.1"/>
</dbReference>
<reference evidence="2" key="1">
    <citation type="submission" date="2023-07" db="EMBL/GenBank/DDBJ databases">
        <title>30 novel species of actinomycetes from the DSMZ collection.</title>
        <authorList>
            <person name="Nouioui I."/>
        </authorList>
    </citation>
    <scope>NUCLEOTIDE SEQUENCE [LARGE SCALE GENOMIC DNA]</scope>
    <source>
        <strain evidence="2">DSM 44917</strain>
    </source>
</reference>
<comment type="caution">
    <text evidence="1">The sequence shown here is derived from an EMBL/GenBank/DDBJ whole genome shotgun (WGS) entry which is preliminary data.</text>
</comment>
<evidence type="ECO:0000313" key="2">
    <source>
        <dbReference type="Proteomes" id="UP001183388"/>
    </source>
</evidence>
<keyword evidence="2" id="KW-1185">Reference proteome</keyword>
<protein>
    <submittedName>
        <fullName evidence="1">Type VII secretion target</fullName>
    </submittedName>
</protein>
<organism evidence="1 2">
    <name type="scientific">Streptomyces boetiae</name>
    <dbReference type="NCBI Taxonomy" id="3075541"/>
    <lineage>
        <taxon>Bacteria</taxon>
        <taxon>Bacillati</taxon>
        <taxon>Actinomycetota</taxon>
        <taxon>Actinomycetes</taxon>
        <taxon>Kitasatosporales</taxon>
        <taxon>Streptomycetaceae</taxon>
        <taxon>Streptomyces</taxon>
    </lineage>
</organism>
<name>A0ABU2LEU7_9ACTN</name>
<evidence type="ECO:0000313" key="1">
    <source>
        <dbReference type="EMBL" id="MDT0310031.1"/>
    </source>
</evidence>
<gene>
    <name evidence="1" type="ORF">RM780_24195</name>
</gene>
<proteinExistence type="predicted"/>